<dbReference type="SUPFAM" id="SSF52833">
    <property type="entry name" value="Thioredoxin-like"/>
    <property type="match status" value="1"/>
</dbReference>
<dbReference type="EMBL" id="KK915662">
    <property type="protein sequence ID" value="KDP21244.1"/>
    <property type="molecule type" value="Genomic_DNA"/>
</dbReference>
<dbReference type="Proteomes" id="UP000027138">
    <property type="component" value="Unassembled WGS sequence"/>
</dbReference>
<sequence>MRSSFSFNYNKGLTDTQPSGIVEIRSVDQWKAYFEATKGNNKLLVIQFTATWCGPCRLIDPAIKEFAAKYKDVDFIKIDVDKLFLVAQQFEANTLPAFVLIKKGKEVDKIVGVKKIELQNKIEQLRI</sequence>
<gene>
    <name evidence="2" type="ORF">JCGZ_21715</name>
</gene>
<evidence type="ECO:0000259" key="1">
    <source>
        <dbReference type="PROSITE" id="PS51352"/>
    </source>
</evidence>
<dbReference type="Pfam" id="PF00085">
    <property type="entry name" value="Thioredoxin"/>
    <property type="match status" value="1"/>
</dbReference>
<dbReference type="Gene3D" id="3.40.30.10">
    <property type="entry name" value="Glutaredoxin"/>
    <property type="match status" value="1"/>
</dbReference>
<accession>A0A067JP10</accession>
<dbReference type="PANTHER" id="PTHR10438">
    <property type="entry name" value="THIOREDOXIN"/>
    <property type="match status" value="1"/>
</dbReference>
<proteinExistence type="predicted"/>
<reference evidence="2 3" key="1">
    <citation type="journal article" date="2014" name="PLoS ONE">
        <title>Global Analysis of Gene Expression Profiles in Physic Nut (Jatropha curcas L.) Seedlings Exposed to Salt Stress.</title>
        <authorList>
            <person name="Zhang L."/>
            <person name="Zhang C."/>
            <person name="Wu P."/>
            <person name="Chen Y."/>
            <person name="Li M."/>
            <person name="Jiang H."/>
            <person name="Wu G."/>
        </authorList>
    </citation>
    <scope>NUCLEOTIDE SEQUENCE [LARGE SCALE GENOMIC DNA]</scope>
    <source>
        <strain evidence="3">cv. GZQX0401</strain>
        <tissue evidence="2">Young leaves</tissue>
    </source>
</reference>
<dbReference type="InterPro" id="IPR036249">
    <property type="entry name" value="Thioredoxin-like_sf"/>
</dbReference>
<name>A0A067JP10_JATCU</name>
<dbReference type="AlphaFoldDB" id="A0A067JP10"/>
<evidence type="ECO:0000313" key="3">
    <source>
        <dbReference type="Proteomes" id="UP000027138"/>
    </source>
</evidence>
<keyword evidence="3" id="KW-1185">Reference proteome</keyword>
<dbReference type="PROSITE" id="PS00194">
    <property type="entry name" value="THIOREDOXIN_1"/>
    <property type="match status" value="1"/>
</dbReference>
<dbReference type="STRING" id="180498.A0A067JP10"/>
<dbReference type="PROSITE" id="PS51352">
    <property type="entry name" value="THIOREDOXIN_2"/>
    <property type="match status" value="1"/>
</dbReference>
<dbReference type="OrthoDB" id="10263751at2759"/>
<dbReference type="InterPro" id="IPR017937">
    <property type="entry name" value="Thioredoxin_CS"/>
</dbReference>
<evidence type="ECO:0000313" key="2">
    <source>
        <dbReference type="EMBL" id="KDP21244.1"/>
    </source>
</evidence>
<protein>
    <recommendedName>
        <fullName evidence="1">Thioredoxin domain-containing protein</fullName>
    </recommendedName>
</protein>
<dbReference type="InterPro" id="IPR050620">
    <property type="entry name" value="Thioredoxin_H-type-like"/>
</dbReference>
<feature type="domain" description="Thioredoxin" evidence="1">
    <location>
        <begin position="1"/>
        <end position="127"/>
    </location>
</feature>
<dbReference type="PANTHER" id="PTHR10438:SF463">
    <property type="entry name" value="THIOREDOXIN"/>
    <property type="match status" value="1"/>
</dbReference>
<dbReference type="CDD" id="cd02947">
    <property type="entry name" value="TRX_family"/>
    <property type="match status" value="1"/>
</dbReference>
<dbReference type="InterPro" id="IPR013766">
    <property type="entry name" value="Thioredoxin_domain"/>
</dbReference>
<organism evidence="2 3">
    <name type="scientific">Jatropha curcas</name>
    <name type="common">Barbados nut</name>
    <dbReference type="NCBI Taxonomy" id="180498"/>
    <lineage>
        <taxon>Eukaryota</taxon>
        <taxon>Viridiplantae</taxon>
        <taxon>Streptophyta</taxon>
        <taxon>Embryophyta</taxon>
        <taxon>Tracheophyta</taxon>
        <taxon>Spermatophyta</taxon>
        <taxon>Magnoliopsida</taxon>
        <taxon>eudicotyledons</taxon>
        <taxon>Gunneridae</taxon>
        <taxon>Pentapetalae</taxon>
        <taxon>rosids</taxon>
        <taxon>fabids</taxon>
        <taxon>Malpighiales</taxon>
        <taxon>Euphorbiaceae</taxon>
        <taxon>Crotonoideae</taxon>
        <taxon>Jatropheae</taxon>
        <taxon>Jatropha</taxon>
    </lineage>
</organism>